<feature type="region of interest" description="Disordered" evidence="1">
    <location>
        <begin position="39"/>
        <end position="106"/>
    </location>
</feature>
<protein>
    <submittedName>
        <fullName evidence="2">Uncharacterized protein</fullName>
    </submittedName>
</protein>
<proteinExistence type="predicted"/>
<sequence>MRDNVKGSRICETRDKAVLNAMTKHDKICVCGAFDFSQQKERKPISPKTFASSGTPTSSKTHTSSQAHTSPKTEAPNKSLKTDLSTKTPRISQSLKNKALAPRKAPKFTTKQLLHYQKEPFEDESDYDKNIFEGIPRRF</sequence>
<dbReference type="Proteomes" id="UP000745764">
    <property type="component" value="Unassembled WGS sequence"/>
</dbReference>
<dbReference type="AlphaFoldDB" id="A0A9N8KQB1"/>
<feature type="compositionally biased region" description="Polar residues" evidence="1">
    <location>
        <begin position="49"/>
        <end position="72"/>
    </location>
</feature>
<feature type="compositionally biased region" description="Polar residues" evidence="1">
    <location>
        <begin position="82"/>
        <end position="96"/>
    </location>
</feature>
<dbReference type="OrthoDB" id="3942359at2759"/>
<organism evidence="2 3">
    <name type="scientific">Aureobasidium uvarum</name>
    <dbReference type="NCBI Taxonomy" id="2773716"/>
    <lineage>
        <taxon>Eukaryota</taxon>
        <taxon>Fungi</taxon>
        <taxon>Dikarya</taxon>
        <taxon>Ascomycota</taxon>
        <taxon>Pezizomycotina</taxon>
        <taxon>Dothideomycetes</taxon>
        <taxon>Dothideomycetidae</taxon>
        <taxon>Dothideales</taxon>
        <taxon>Saccotheciaceae</taxon>
        <taxon>Aureobasidium</taxon>
    </lineage>
</organism>
<dbReference type="EMBL" id="CAINUL010000017">
    <property type="protein sequence ID" value="CAD0114160.1"/>
    <property type="molecule type" value="Genomic_DNA"/>
</dbReference>
<evidence type="ECO:0000256" key="1">
    <source>
        <dbReference type="SAM" id="MobiDB-lite"/>
    </source>
</evidence>
<name>A0A9N8KQB1_9PEZI</name>
<comment type="caution">
    <text evidence="2">The sequence shown here is derived from an EMBL/GenBank/DDBJ whole genome shotgun (WGS) entry which is preliminary data.</text>
</comment>
<gene>
    <name evidence="2" type="ORF">AWRI4620_LOCUS8415</name>
</gene>
<evidence type="ECO:0000313" key="3">
    <source>
        <dbReference type="Proteomes" id="UP000745764"/>
    </source>
</evidence>
<keyword evidence="3" id="KW-1185">Reference proteome</keyword>
<reference evidence="2" key="1">
    <citation type="submission" date="2020-06" db="EMBL/GenBank/DDBJ databases">
        <authorList>
            <person name="Onetto C."/>
        </authorList>
    </citation>
    <scope>NUCLEOTIDE SEQUENCE</scope>
</reference>
<accession>A0A9N8KQB1</accession>
<evidence type="ECO:0000313" key="2">
    <source>
        <dbReference type="EMBL" id="CAD0114160.1"/>
    </source>
</evidence>